<dbReference type="RefSeq" id="WP_178087041.1">
    <property type="nucleotide sequence ID" value="NZ_CABFVA020000101.1"/>
</dbReference>
<gene>
    <name evidence="2" type="ORF">MAMT_01815</name>
</gene>
<keyword evidence="1" id="KW-0175">Coiled coil</keyword>
<evidence type="ECO:0000256" key="1">
    <source>
        <dbReference type="SAM" id="Coils"/>
    </source>
</evidence>
<reference evidence="2 3" key="1">
    <citation type="submission" date="2019-09" db="EMBL/GenBank/DDBJ databases">
        <authorList>
            <person name="Cremers G."/>
        </authorList>
    </citation>
    <scope>NUCLEOTIDE SEQUENCE [LARGE SCALE GENOMIC DNA]</scope>
    <source>
        <strain evidence="2">4A</strain>
    </source>
</reference>
<proteinExistence type="predicted"/>
<feature type="coiled-coil region" evidence="1">
    <location>
        <begin position="11"/>
        <end position="41"/>
    </location>
</feature>
<protein>
    <submittedName>
        <fullName evidence="2">Uncharacterized protein</fullName>
    </submittedName>
</protein>
<accession>A0A5E6MI51</accession>
<keyword evidence="3" id="KW-1185">Reference proteome</keyword>
<name>A0A5E6MI51_9BACT</name>
<organism evidence="2 3">
    <name type="scientific">Methylacidimicrobium tartarophylax</name>
    <dbReference type="NCBI Taxonomy" id="1041768"/>
    <lineage>
        <taxon>Bacteria</taxon>
        <taxon>Pseudomonadati</taxon>
        <taxon>Verrucomicrobiota</taxon>
        <taxon>Methylacidimicrobium</taxon>
    </lineage>
</organism>
<sequence>MNQTVDAKAEIIRMTQEIDGLKDKRAELSAKIRELDTLRSNLAAASRAAESEAEAEQ</sequence>
<dbReference type="Proteomes" id="UP000334923">
    <property type="component" value="Unassembled WGS sequence"/>
</dbReference>
<evidence type="ECO:0000313" key="3">
    <source>
        <dbReference type="Proteomes" id="UP000334923"/>
    </source>
</evidence>
<dbReference type="AlphaFoldDB" id="A0A5E6MI51"/>
<evidence type="ECO:0000313" key="2">
    <source>
        <dbReference type="EMBL" id="VVM07589.1"/>
    </source>
</evidence>
<dbReference type="EMBL" id="CABFVA020000101">
    <property type="protein sequence ID" value="VVM07589.1"/>
    <property type="molecule type" value="Genomic_DNA"/>
</dbReference>